<name>A0A2R5HF19_9LACT</name>
<accession>A0A2R5HF19</accession>
<reference evidence="1 2" key="1">
    <citation type="journal article" date="2018" name="Genome Announc.">
        <title>Draft Genome Sequence of Lactococcus sp. Strain NtB2 (JCM 32569), Isolated from the Gut of the Higher Termite Nasutitermes takasagoensis.</title>
        <authorList>
            <person name="Noda S."/>
            <person name="Aihara C."/>
            <person name="Yuki M."/>
            <person name="Ohkuma M."/>
        </authorList>
    </citation>
    <scope>NUCLEOTIDE SEQUENCE [LARGE SCALE GENOMIC DNA]</scope>
    <source>
        <strain evidence="1 2">NtB2</strain>
    </source>
</reference>
<comment type="caution">
    <text evidence="1">The sequence shown here is derived from an EMBL/GenBank/DDBJ whole genome shotgun (WGS) entry which is preliminary data.</text>
</comment>
<dbReference type="SUPFAM" id="SSF46689">
    <property type="entry name" value="Homeodomain-like"/>
    <property type="match status" value="1"/>
</dbReference>
<dbReference type="InterPro" id="IPR009057">
    <property type="entry name" value="Homeodomain-like_sf"/>
</dbReference>
<dbReference type="RefSeq" id="WP_109245644.1">
    <property type="nucleotide sequence ID" value="NZ_BFFO01000004.1"/>
</dbReference>
<organism evidence="1 2">
    <name type="scientific">Lactococcus termiticola</name>
    <dbReference type="NCBI Taxonomy" id="2169526"/>
    <lineage>
        <taxon>Bacteria</taxon>
        <taxon>Bacillati</taxon>
        <taxon>Bacillota</taxon>
        <taxon>Bacilli</taxon>
        <taxon>Lactobacillales</taxon>
        <taxon>Streptococcaceae</taxon>
        <taxon>Lactococcus</taxon>
    </lineage>
</organism>
<proteinExistence type="predicted"/>
<protein>
    <submittedName>
        <fullName evidence="1">Transcription regulator</fullName>
    </submittedName>
</protein>
<dbReference type="Proteomes" id="UP000245021">
    <property type="component" value="Unassembled WGS sequence"/>
</dbReference>
<gene>
    <name evidence="1" type="ORF">NtB2_00791</name>
</gene>
<evidence type="ECO:0000313" key="2">
    <source>
        <dbReference type="Proteomes" id="UP000245021"/>
    </source>
</evidence>
<dbReference type="Gene3D" id="1.10.357.10">
    <property type="entry name" value="Tetracycline Repressor, domain 2"/>
    <property type="match status" value="1"/>
</dbReference>
<evidence type="ECO:0000313" key="1">
    <source>
        <dbReference type="EMBL" id="GBG96667.1"/>
    </source>
</evidence>
<keyword evidence="2" id="KW-1185">Reference proteome</keyword>
<dbReference type="EMBL" id="BFFO01000004">
    <property type="protein sequence ID" value="GBG96667.1"/>
    <property type="molecule type" value="Genomic_DNA"/>
</dbReference>
<sequence length="192" mass="22595">MKITTEKQQQIIDAYFSLAEEKKGKRISLKMIAEKIGIRRESIIKYHFKNTDAILNHIHKIIEQDLTQMFEDFLDCGKGSEEDMINFIKQDFLPFLYSKKEWMRLLYYTGMDPYWIQFLEDKYTPLAVIYIERQGNNSNVPTEFLARIIVKQIMGITSAWLMADKAEPSSLFADKFIEAMKMAPFEILSKKP</sequence>
<dbReference type="OrthoDB" id="2241747at2"/>
<dbReference type="AlphaFoldDB" id="A0A2R5HF19"/>